<protein>
    <submittedName>
        <fullName evidence="2">Methyltransferase domain-containing protein</fullName>
    </submittedName>
</protein>
<dbReference type="PANTHER" id="PTHR42912">
    <property type="entry name" value="METHYLTRANSFERASE"/>
    <property type="match status" value="1"/>
</dbReference>
<dbReference type="RefSeq" id="WP_199383157.1">
    <property type="nucleotide sequence ID" value="NZ_JAEMHM010000004.1"/>
</dbReference>
<sequence length="251" mass="28640">MRMNSAPGKEILALVREGDYAHPGEADAVDMVFRGLTRDPERLVLDVGCGRGGTADLVHRRGWGTVTGIDIDAETLDAAASRYTEIDFRVLDAGRIGEVWQSRFDLIYLFNAFYAFPDQTQALREMHRAAREKASLMIFDYTGRDGSPHDTGTIDRRRPPFSHQGWSPLHPKHFPELLRETGWQVEQVVDFSAAYLAWYRRLCERIGANRERIESGYGAEWYEYVLKTYVELYDAIENGRIGGAAYWARRA</sequence>
<dbReference type="InterPro" id="IPR029063">
    <property type="entry name" value="SAM-dependent_MTases_sf"/>
</dbReference>
<evidence type="ECO:0000259" key="1">
    <source>
        <dbReference type="Pfam" id="PF13649"/>
    </source>
</evidence>
<organism evidence="2 3">
    <name type="scientific">Geomesophilobacter sediminis</name>
    <dbReference type="NCBI Taxonomy" id="2798584"/>
    <lineage>
        <taxon>Bacteria</taxon>
        <taxon>Pseudomonadati</taxon>
        <taxon>Thermodesulfobacteriota</taxon>
        <taxon>Desulfuromonadia</taxon>
        <taxon>Geobacterales</taxon>
        <taxon>Geobacteraceae</taxon>
        <taxon>Geomesophilobacter</taxon>
    </lineage>
</organism>
<dbReference type="GO" id="GO:0008168">
    <property type="term" value="F:methyltransferase activity"/>
    <property type="evidence" value="ECO:0007669"/>
    <property type="project" value="UniProtKB-KW"/>
</dbReference>
<reference evidence="2" key="1">
    <citation type="submission" date="2020-12" db="EMBL/GenBank/DDBJ databases">
        <title>Geomonas sp. Red875, isolated from river sediment.</title>
        <authorList>
            <person name="Xu Z."/>
            <person name="Zhang Z."/>
            <person name="Masuda Y."/>
            <person name="Itoh H."/>
            <person name="Senoo K."/>
        </authorList>
    </citation>
    <scope>NUCLEOTIDE SEQUENCE</scope>
    <source>
        <strain evidence="2">Red875</strain>
    </source>
</reference>
<keyword evidence="2" id="KW-0808">Transferase</keyword>
<keyword evidence="2" id="KW-0489">Methyltransferase</keyword>
<proteinExistence type="predicted"/>
<evidence type="ECO:0000313" key="2">
    <source>
        <dbReference type="EMBL" id="MBJ6724323.1"/>
    </source>
</evidence>
<evidence type="ECO:0000313" key="3">
    <source>
        <dbReference type="Proteomes" id="UP000636888"/>
    </source>
</evidence>
<dbReference type="GO" id="GO:0032259">
    <property type="term" value="P:methylation"/>
    <property type="evidence" value="ECO:0007669"/>
    <property type="project" value="UniProtKB-KW"/>
</dbReference>
<dbReference type="Gene3D" id="3.40.50.150">
    <property type="entry name" value="Vaccinia Virus protein VP39"/>
    <property type="match status" value="1"/>
</dbReference>
<name>A0A8J7IMX7_9BACT</name>
<dbReference type="SUPFAM" id="SSF53335">
    <property type="entry name" value="S-adenosyl-L-methionine-dependent methyltransferases"/>
    <property type="match status" value="1"/>
</dbReference>
<keyword evidence="3" id="KW-1185">Reference proteome</keyword>
<dbReference type="InterPro" id="IPR050508">
    <property type="entry name" value="Methyltransf_Superfamily"/>
</dbReference>
<comment type="caution">
    <text evidence="2">The sequence shown here is derived from an EMBL/GenBank/DDBJ whole genome shotgun (WGS) entry which is preliminary data.</text>
</comment>
<dbReference type="InterPro" id="IPR041698">
    <property type="entry name" value="Methyltransf_25"/>
</dbReference>
<dbReference type="Pfam" id="PF13649">
    <property type="entry name" value="Methyltransf_25"/>
    <property type="match status" value="1"/>
</dbReference>
<feature type="domain" description="Methyltransferase" evidence="1">
    <location>
        <begin position="44"/>
        <end position="131"/>
    </location>
</feature>
<gene>
    <name evidence="2" type="ORF">JFN93_06360</name>
</gene>
<accession>A0A8J7IMX7</accession>
<dbReference type="CDD" id="cd02440">
    <property type="entry name" value="AdoMet_MTases"/>
    <property type="match status" value="1"/>
</dbReference>
<dbReference type="AlphaFoldDB" id="A0A8J7IMX7"/>
<dbReference type="Proteomes" id="UP000636888">
    <property type="component" value="Unassembled WGS sequence"/>
</dbReference>
<dbReference type="EMBL" id="JAEMHM010000004">
    <property type="protein sequence ID" value="MBJ6724323.1"/>
    <property type="molecule type" value="Genomic_DNA"/>
</dbReference>